<sequence>MDKKLASNISVSLLLLRVSIFVVFLMWGLDKIIVPEHAVKVMQGFYGLSLSTGAMMGLGVLQMLFLGAFVAGLWKKWTYGAILGLHAVSTLSSFGKYMDPFNNLLFFAAWPMLAACFALYVLRDYDTFTLGSKNNLVPVSSAR</sequence>
<feature type="transmembrane region" description="Helical" evidence="1">
    <location>
        <begin position="12"/>
        <end position="29"/>
    </location>
</feature>
<accession>A0A9X3CI84</accession>
<keyword evidence="1" id="KW-1133">Transmembrane helix</keyword>
<protein>
    <recommendedName>
        <fullName evidence="4">DoxX family protein</fullName>
    </recommendedName>
</protein>
<evidence type="ECO:0000313" key="2">
    <source>
        <dbReference type="EMBL" id="MCW8335270.1"/>
    </source>
</evidence>
<keyword evidence="3" id="KW-1185">Reference proteome</keyword>
<organism evidence="2 3">
    <name type="scientific">Vibrio paucivorans</name>
    <dbReference type="NCBI Taxonomy" id="2829489"/>
    <lineage>
        <taxon>Bacteria</taxon>
        <taxon>Pseudomonadati</taxon>
        <taxon>Pseudomonadota</taxon>
        <taxon>Gammaproteobacteria</taxon>
        <taxon>Vibrionales</taxon>
        <taxon>Vibrionaceae</taxon>
        <taxon>Vibrio</taxon>
    </lineage>
</organism>
<evidence type="ECO:0008006" key="4">
    <source>
        <dbReference type="Google" id="ProtNLM"/>
    </source>
</evidence>
<dbReference type="EMBL" id="JAKRRX010000103">
    <property type="protein sequence ID" value="MCW8335270.1"/>
    <property type="molecule type" value="Genomic_DNA"/>
</dbReference>
<keyword evidence="1" id="KW-0472">Membrane</keyword>
<name>A0A9X3CI84_9VIBR</name>
<comment type="caution">
    <text evidence="2">The sequence shown here is derived from an EMBL/GenBank/DDBJ whole genome shotgun (WGS) entry which is preliminary data.</text>
</comment>
<proteinExistence type="predicted"/>
<evidence type="ECO:0000256" key="1">
    <source>
        <dbReference type="SAM" id="Phobius"/>
    </source>
</evidence>
<gene>
    <name evidence="2" type="ORF">MD483_15730</name>
</gene>
<dbReference type="AlphaFoldDB" id="A0A9X3CI84"/>
<reference evidence="2" key="1">
    <citation type="submission" date="2022-02" db="EMBL/GenBank/DDBJ databases">
        <title>Vibrio sp. nov., a new bacterium isolated from Bohai sea, China.</title>
        <authorList>
            <person name="Yuan Y."/>
        </authorList>
    </citation>
    <scope>NUCLEOTIDE SEQUENCE</scope>
    <source>
        <strain evidence="2">DBSS07</strain>
    </source>
</reference>
<evidence type="ECO:0000313" key="3">
    <source>
        <dbReference type="Proteomes" id="UP001155586"/>
    </source>
</evidence>
<feature type="transmembrane region" description="Helical" evidence="1">
    <location>
        <begin position="49"/>
        <end position="70"/>
    </location>
</feature>
<dbReference type="RefSeq" id="WP_265688475.1">
    <property type="nucleotide sequence ID" value="NZ_JAKRRX010000103.1"/>
</dbReference>
<feature type="transmembrane region" description="Helical" evidence="1">
    <location>
        <begin position="104"/>
        <end position="122"/>
    </location>
</feature>
<dbReference type="Proteomes" id="UP001155586">
    <property type="component" value="Unassembled WGS sequence"/>
</dbReference>
<keyword evidence="1" id="KW-0812">Transmembrane</keyword>